<feature type="domain" description="PKD" evidence="1">
    <location>
        <begin position="73"/>
        <end position="123"/>
    </location>
</feature>
<dbReference type="InterPro" id="IPR000601">
    <property type="entry name" value="PKD_dom"/>
</dbReference>
<dbReference type="SMART" id="SM00089">
    <property type="entry name" value="PKD"/>
    <property type="match status" value="1"/>
</dbReference>
<gene>
    <name evidence="2" type="ORF">FDY95_03840</name>
</gene>
<organism evidence="2 3">
    <name type="scientific">Hymenobacter jeollabukensis</name>
    <dbReference type="NCBI Taxonomy" id="2025313"/>
    <lineage>
        <taxon>Bacteria</taxon>
        <taxon>Pseudomonadati</taxon>
        <taxon>Bacteroidota</taxon>
        <taxon>Cytophagia</taxon>
        <taxon>Cytophagales</taxon>
        <taxon>Hymenobacteraceae</taxon>
        <taxon>Hymenobacter</taxon>
    </lineage>
</organism>
<evidence type="ECO:0000259" key="1">
    <source>
        <dbReference type="PROSITE" id="PS50093"/>
    </source>
</evidence>
<dbReference type="Proteomes" id="UP000305517">
    <property type="component" value="Unassembled WGS sequence"/>
</dbReference>
<accession>A0A5R8WY92</accession>
<keyword evidence="3" id="KW-1185">Reference proteome</keyword>
<dbReference type="InterPro" id="IPR022409">
    <property type="entry name" value="PKD/Chitinase_dom"/>
</dbReference>
<evidence type="ECO:0000313" key="2">
    <source>
        <dbReference type="EMBL" id="TLM97134.1"/>
    </source>
</evidence>
<dbReference type="EMBL" id="VAJM01000001">
    <property type="protein sequence ID" value="TLM97134.1"/>
    <property type="molecule type" value="Genomic_DNA"/>
</dbReference>
<dbReference type="OrthoDB" id="753168at2"/>
<dbReference type="Gene3D" id="2.60.40.10">
    <property type="entry name" value="Immunoglobulins"/>
    <property type="match status" value="1"/>
</dbReference>
<dbReference type="CDD" id="cd00146">
    <property type="entry name" value="PKD"/>
    <property type="match status" value="1"/>
</dbReference>
<name>A0A5R8WY92_9BACT</name>
<comment type="caution">
    <text evidence="2">The sequence shown here is derived from an EMBL/GenBank/DDBJ whole genome shotgun (WGS) entry which is preliminary data.</text>
</comment>
<evidence type="ECO:0000313" key="3">
    <source>
        <dbReference type="Proteomes" id="UP000305517"/>
    </source>
</evidence>
<protein>
    <submittedName>
        <fullName evidence="2">PKD domain-containing protein</fullName>
    </submittedName>
</protein>
<dbReference type="SUPFAM" id="SSF49299">
    <property type="entry name" value="PKD domain"/>
    <property type="match status" value="1"/>
</dbReference>
<dbReference type="Pfam" id="PF18911">
    <property type="entry name" value="PKD_4"/>
    <property type="match status" value="1"/>
</dbReference>
<dbReference type="AlphaFoldDB" id="A0A5R8WY92"/>
<dbReference type="RefSeq" id="WP_138075377.1">
    <property type="nucleotide sequence ID" value="NZ_VAJM01000001.1"/>
</dbReference>
<sequence>MHFDTLFSLRRPALAGSMALLLGGLLLGSCQEDDPDGLEGPVPTAAFSTQLNTAQYPVEVTFTSSSQDDFLEQWNFGDGSALETHRAGEVVKHTYTRAGAYQVKLTAAGRGGTAVSPVQTVTIPSLCGDATFNALTKCSGSTGSASWRLSDQPGAIKRLSASGTVLSSSAAPLDACLTDDEFSFANTYSYSYNAGAGTYSGGTCGPARTANSGFVYKTGSGSVLGQIILQGKGAFIGTADSVVNKTYNIVEASATILRLQGTNPDGTKTEVTLLPQLSALELIKLQLTGTTSRTWILDNRKAAAIIVGENDASPGGYYGGGAAGALPPCQADDEFTFSAANVYTYNAKTETFVAGGVGCQAPLSGTSNFTFGAVSGGAGVAQFELSRPGAFIGVTDAPDLLYRIISINDSLMVLRAGRNKPTGAGGIVFTMKMRVK</sequence>
<reference evidence="2 3" key="1">
    <citation type="submission" date="2019-05" db="EMBL/GenBank/DDBJ databases">
        <title>Hymenobacter edaphi sp. nov., isolated from abandoned arsenic-contaminated farmland soil.</title>
        <authorList>
            <person name="Nie L."/>
        </authorList>
    </citation>
    <scope>NUCLEOTIDE SEQUENCE [LARGE SCALE GENOMIC DNA]</scope>
    <source>
        <strain evidence="2 3">1-3-3-8</strain>
    </source>
</reference>
<dbReference type="InterPro" id="IPR013783">
    <property type="entry name" value="Ig-like_fold"/>
</dbReference>
<dbReference type="PROSITE" id="PS50093">
    <property type="entry name" value="PKD"/>
    <property type="match status" value="1"/>
</dbReference>
<dbReference type="InterPro" id="IPR035986">
    <property type="entry name" value="PKD_dom_sf"/>
</dbReference>
<proteinExistence type="predicted"/>